<accession>A0ACC0W555</accession>
<proteinExistence type="predicted"/>
<comment type="caution">
    <text evidence="1">The sequence shown here is derived from an EMBL/GenBank/DDBJ whole genome shotgun (WGS) entry which is preliminary data.</text>
</comment>
<name>A0ACC0W555_9STRA</name>
<sequence length="75" mass="7156">MHLSTTDGDLTNASGASAMTLSVGEGTGGLGETSGAPGTSKAAAAGGTMDHVARTYDLVPNDSRDGSSSTVAAAI</sequence>
<organism evidence="1 2">
    <name type="scientific">Peronosclerospora sorghi</name>
    <dbReference type="NCBI Taxonomy" id="230839"/>
    <lineage>
        <taxon>Eukaryota</taxon>
        <taxon>Sar</taxon>
        <taxon>Stramenopiles</taxon>
        <taxon>Oomycota</taxon>
        <taxon>Peronosporomycetes</taxon>
        <taxon>Peronosporales</taxon>
        <taxon>Peronosporaceae</taxon>
        <taxon>Peronosclerospora</taxon>
    </lineage>
</organism>
<protein>
    <submittedName>
        <fullName evidence="1">Uncharacterized protein</fullName>
    </submittedName>
</protein>
<evidence type="ECO:0000313" key="1">
    <source>
        <dbReference type="EMBL" id="KAI9913990.1"/>
    </source>
</evidence>
<evidence type="ECO:0000313" key="2">
    <source>
        <dbReference type="Proteomes" id="UP001163321"/>
    </source>
</evidence>
<gene>
    <name evidence="1" type="ORF">PsorP6_006641</name>
</gene>
<reference evidence="1 2" key="1">
    <citation type="journal article" date="2022" name="bioRxiv">
        <title>The genome of the oomycete Peronosclerospora sorghi, a cosmopolitan pathogen of maize and sorghum, is inflated with dispersed pseudogenes.</title>
        <authorList>
            <person name="Fletcher K."/>
            <person name="Martin F."/>
            <person name="Isakeit T."/>
            <person name="Cavanaugh K."/>
            <person name="Magill C."/>
            <person name="Michelmore R."/>
        </authorList>
    </citation>
    <scope>NUCLEOTIDE SEQUENCE [LARGE SCALE GENOMIC DNA]</scope>
    <source>
        <strain evidence="1">P6</strain>
    </source>
</reference>
<dbReference type="Proteomes" id="UP001163321">
    <property type="component" value="Chromosome 4"/>
</dbReference>
<keyword evidence="2" id="KW-1185">Reference proteome</keyword>
<dbReference type="EMBL" id="CM047583">
    <property type="protein sequence ID" value="KAI9913990.1"/>
    <property type="molecule type" value="Genomic_DNA"/>
</dbReference>